<reference evidence="1" key="1">
    <citation type="submission" date="2020-05" db="EMBL/GenBank/DDBJ databases">
        <authorList>
            <person name="Chiriac C."/>
            <person name="Salcher M."/>
            <person name="Ghai R."/>
            <person name="Kavagutti S V."/>
        </authorList>
    </citation>
    <scope>NUCLEOTIDE SEQUENCE</scope>
</reference>
<accession>A0A6J6G9E3</accession>
<protein>
    <submittedName>
        <fullName evidence="1">Unannotated protein</fullName>
    </submittedName>
</protein>
<name>A0A6J6G9E3_9ZZZZ</name>
<dbReference type="EMBL" id="CAEZUP010000004">
    <property type="protein sequence ID" value="CAB4597787.1"/>
    <property type="molecule type" value="Genomic_DNA"/>
</dbReference>
<dbReference type="AlphaFoldDB" id="A0A6J6G9E3"/>
<organism evidence="1">
    <name type="scientific">freshwater metagenome</name>
    <dbReference type="NCBI Taxonomy" id="449393"/>
    <lineage>
        <taxon>unclassified sequences</taxon>
        <taxon>metagenomes</taxon>
        <taxon>ecological metagenomes</taxon>
    </lineage>
</organism>
<sequence length="152" mass="15860">MSTKRRIGAGVIGLALVATLGLTGCNQDNTPQAYNTLTQQNFLELCTNLYFNSSDDTLAATSNTIKADVTAPTQAECQCQYDVFVNQVPINDNDTSKPGYNGPNFTDLNAELKSDPAKAWATLPASVTEAVTACVKGDSTTSTTATTAPGGA</sequence>
<gene>
    <name evidence="1" type="ORF">UFOPK1835_00172</name>
</gene>
<dbReference type="PROSITE" id="PS51257">
    <property type="entry name" value="PROKAR_LIPOPROTEIN"/>
    <property type="match status" value="1"/>
</dbReference>
<proteinExistence type="predicted"/>
<evidence type="ECO:0000313" key="1">
    <source>
        <dbReference type="EMBL" id="CAB4597787.1"/>
    </source>
</evidence>